<proteinExistence type="predicted"/>
<comment type="caution">
    <text evidence="2">The sequence shown here is derived from an EMBL/GenBank/DDBJ whole genome shotgun (WGS) entry which is preliminary data.</text>
</comment>
<gene>
    <name evidence="2" type="ORF">QQF64_006384</name>
</gene>
<name>A0ABR3MEY5_9TELE</name>
<protein>
    <submittedName>
        <fullName evidence="2">Uncharacterized protein</fullName>
    </submittedName>
</protein>
<feature type="region of interest" description="Disordered" evidence="1">
    <location>
        <begin position="1"/>
        <end position="20"/>
    </location>
</feature>
<dbReference type="EMBL" id="JAYMGO010000013">
    <property type="protein sequence ID" value="KAL1263645.1"/>
    <property type="molecule type" value="Genomic_DNA"/>
</dbReference>
<sequence length="82" mass="9446">MAPVQSTQRRRTGLRDTSERKREMLLLQNTITSEVKHMPAVEKYFSLTPESCCRRYIGDRAITAGAQRANKLISVDFMPKLF</sequence>
<evidence type="ECO:0000313" key="3">
    <source>
        <dbReference type="Proteomes" id="UP001558613"/>
    </source>
</evidence>
<evidence type="ECO:0000256" key="1">
    <source>
        <dbReference type="SAM" id="MobiDB-lite"/>
    </source>
</evidence>
<reference evidence="2 3" key="1">
    <citation type="submission" date="2023-09" db="EMBL/GenBank/DDBJ databases">
        <authorList>
            <person name="Wang M."/>
        </authorList>
    </citation>
    <scope>NUCLEOTIDE SEQUENCE [LARGE SCALE GENOMIC DNA]</scope>
    <source>
        <strain evidence="2">GT-2023</strain>
        <tissue evidence="2">Liver</tissue>
    </source>
</reference>
<dbReference type="Proteomes" id="UP001558613">
    <property type="component" value="Unassembled WGS sequence"/>
</dbReference>
<accession>A0ABR3MEY5</accession>
<organism evidence="2 3">
    <name type="scientific">Cirrhinus molitorella</name>
    <name type="common">mud carp</name>
    <dbReference type="NCBI Taxonomy" id="172907"/>
    <lineage>
        <taxon>Eukaryota</taxon>
        <taxon>Metazoa</taxon>
        <taxon>Chordata</taxon>
        <taxon>Craniata</taxon>
        <taxon>Vertebrata</taxon>
        <taxon>Euteleostomi</taxon>
        <taxon>Actinopterygii</taxon>
        <taxon>Neopterygii</taxon>
        <taxon>Teleostei</taxon>
        <taxon>Ostariophysi</taxon>
        <taxon>Cypriniformes</taxon>
        <taxon>Cyprinidae</taxon>
        <taxon>Labeoninae</taxon>
        <taxon>Labeonini</taxon>
        <taxon>Cirrhinus</taxon>
    </lineage>
</organism>
<keyword evidence="3" id="KW-1185">Reference proteome</keyword>
<evidence type="ECO:0000313" key="2">
    <source>
        <dbReference type="EMBL" id="KAL1263645.1"/>
    </source>
</evidence>